<keyword evidence="4 8" id="KW-0808">Transferase</keyword>
<evidence type="ECO:0000313" key="12">
    <source>
        <dbReference type="Proteomes" id="UP000228560"/>
    </source>
</evidence>
<reference evidence="8 11" key="1">
    <citation type="journal article" date="2016" name="Environ. Microbiol.">
        <title>Genomic resolution of a cold subsurface aquifer community provides metabolic insights for novel microbes adapted to high CO concentrations.</title>
        <authorList>
            <person name="Probst A.J."/>
            <person name="Castelle C.J."/>
            <person name="Singh A."/>
            <person name="Brown C.T."/>
            <person name="Anantharaman K."/>
            <person name="Sharon I."/>
            <person name="Hug L.A."/>
            <person name="Burstein D."/>
            <person name="Emerson J.B."/>
            <person name="Thomas B.C."/>
            <person name="Banfield J.F."/>
        </authorList>
    </citation>
    <scope>NUCLEOTIDE SEQUENCE [LARGE SCALE GENOMIC DNA]</scope>
    <source>
        <strain evidence="8">CG2_30_33_13</strain>
    </source>
</reference>
<evidence type="ECO:0000313" key="8">
    <source>
        <dbReference type="EMBL" id="OIP67987.1"/>
    </source>
</evidence>
<comment type="caution">
    <text evidence="8">The sequence shown here is derived from an EMBL/GenBank/DDBJ whole genome shotgun (WGS) entry which is preliminary data.</text>
</comment>
<evidence type="ECO:0000256" key="5">
    <source>
        <dbReference type="ARBA" id="ARBA00022723"/>
    </source>
</evidence>
<accession>A0A2M8CC01</accession>
<evidence type="ECO:0000313" key="13">
    <source>
        <dbReference type="Proteomes" id="UP000231493"/>
    </source>
</evidence>
<dbReference type="EMBL" id="MNYY01000129">
    <property type="protein sequence ID" value="OIP67987.1"/>
    <property type="molecule type" value="Genomic_DNA"/>
</dbReference>
<name>A0A1J5G6X9_9BACT</name>
<sequence>MLIIGEKINSSRKNIQEMVERKNKEFIQELARKQVEGGAQMLDINIGTIRKNEPEDMKWLVKTVQEAVNVPLCIDSPNYMAIKAGLEVYDWSKGKALINSVTAERKKLELILPLVKKYQCSVVALTMDEQGIPQNSKKRCKIADELIKKFTSEGILTEDIYIDPLTLPVSANIQNSDIVLQTLRKIKNSYPEVKTIIGLSNISYGLPERSLINQSFLVLAMAYGLNATILDSTNKNLMALIKATDLLLGKDEFCKQYLMAFREGRF</sequence>
<dbReference type="GO" id="GO:0046653">
    <property type="term" value="P:tetrahydrofolate metabolic process"/>
    <property type="evidence" value="ECO:0007669"/>
    <property type="project" value="TreeGrafter"/>
</dbReference>
<accession>A0A2M7KAI4</accession>
<reference evidence="9" key="3">
    <citation type="submission" date="2017-09" db="EMBL/GenBank/DDBJ databases">
        <title>Depth-based differentiation of microbial function through sediment-hosted aquifers and enrichment of novel symbionts in the deep terrestrial subsurface.</title>
        <authorList>
            <person name="Probst A.J."/>
            <person name="Ladd B."/>
            <person name="Jarett J.K."/>
            <person name="Geller-Mcgrath D.E."/>
            <person name="Sieber C.M.K."/>
            <person name="Emerson J.B."/>
            <person name="Anantharaman K."/>
            <person name="Thomas B.C."/>
            <person name="Malmstrom R."/>
            <person name="Stieglmeier M."/>
            <person name="Klingl A."/>
            <person name="Woyke T."/>
            <person name="Ryan C.M."/>
            <person name="Banfield J.F."/>
        </authorList>
    </citation>
    <scope>NUCLEOTIDE SEQUENCE</scope>
    <source>
        <strain evidence="9">CG_4_8_14_3_um_filter_34_18</strain>
    </source>
</reference>
<protein>
    <submittedName>
        <fullName evidence="8">Methyltetrahydrofolate--corrinoid methyltransferase</fullName>
    </submittedName>
</protein>
<dbReference type="InterPro" id="IPR000489">
    <property type="entry name" value="Pterin-binding_dom"/>
</dbReference>
<dbReference type="EMBL" id="PFIP01000019">
    <property type="protein sequence ID" value="PIX35135.1"/>
    <property type="molecule type" value="Genomic_DNA"/>
</dbReference>
<keyword evidence="2 8" id="KW-0489">Methyltransferase</keyword>
<dbReference type="Gene3D" id="3.20.20.20">
    <property type="entry name" value="Dihydropteroate synthase-like"/>
    <property type="match status" value="1"/>
</dbReference>
<dbReference type="InterPro" id="IPR011005">
    <property type="entry name" value="Dihydropteroate_synth-like_sf"/>
</dbReference>
<evidence type="ECO:0000256" key="6">
    <source>
        <dbReference type="ARBA" id="ARBA00023285"/>
    </source>
</evidence>
<dbReference type="Proteomes" id="UP000228560">
    <property type="component" value="Unassembled WGS sequence"/>
</dbReference>
<dbReference type="GO" id="GO:0005829">
    <property type="term" value="C:cytosol"/>
    <property type="evidence" value="ECO:0007669"/>
    <property type="project" value="TreeGrafter"/>
</dbReference>
<feature type="domain" description="Pterin-binding" evidence="7">
    <location>
        <begin position="1"/>
        <end position="248"/>
    </location>
</feature>
<reference evidence="12 13" key="2">
    <citation type="submission" date="2017-09" db="EMBL/GenBank/DDBJ databases">
        <title>Depth-based differentiation of microbial function through sediment-hosted aquifers and enrichment of novel symbionts in the deep terrestrial subsurface.</title>
        <authorList>
            <person name="Probst A.J."/>
            <person name="Ladd B."/>
            <person name="Jarett J.K."/>
            <person name="Geller-Mcgrath D.E."/>
            <person name="Sieber C.M."/>
            <person name="Emerson J.B."/>
            <person name="Anantharaman K."/>
            <person name="Thomas B.C."/>
            <person name="Malmstrom R."/>
            <person name="Stieglmeier M."/>
            <person name="Klingl A."/>
            <person name="Woyke T."/>
            <person name="Ryan C.M."/>
            <person name="Banfield J.F."/>
        </authorList>
    </citation>
    <scope>NUCLEOTIDE SEQUENCE [LARGE SCALE GENOMIC DNA]</scope>
    <source>
        <strain evidence="10">CG_4_9_14_3_um_filter_33_16</strain>
    </source>
</reference>
<dbReference type="SUPFAM" id="SSF51717">
    <property type="entry name" value="Dihydropteroate synthetase-like"/>
    <property type="match status" value="1"/>
</dbReference>
<dbReference type="GO" id="GO:0008705">
    <property type="term" value="F:methionine synthase activity"/>
    <property type="evidence" value="ECO:0007669"/>
    <property type="project" value="TreeGrafter"/>
</dbReference>
<keyword evidence="5" id="KW-0479">Metal-binding</keyword>
<dbReference type="PROSITE" id="PS50972">
    <property type="entry name" value="PTERIN_BINDING"/>
    <property type="match status" value="1"/>
</dbReference>
<keyword evidence="6" id="KW-0170">Cobalt</keyword>
<dbReference type="GO" id="GO:0050667">
    <property type="term" value="P:homocysteine metabolic process"/>
    <property type="evidence" value="ECO:0007669"/>
    <property type="project" value="TreeGrafter"/>
</dbReference>
<proteinExistence type="inferred from homology"/>
<keyword evidence="3" id="KW-0846">Cobalamin</keyword>
<dbReference type="GO" id="GO:0031419">
    <property type="term" value="F:cobalamin binding"/>
    <property type="evidence" value="ECO:0007669"/>
    <property type="project" value="UniProtKB-KW"/>
</dbReference>
<dbReference type="PANTHER" id="PTHR45833:SF1">
    <property type="entry name" value="METHIONINE SYNTHASE"/>
    <property type="match status" value="1"/>
</dbReference>
<evidence type="ECO:0000313" key="9">
    <source>
        <dbReference type="EMBL" id="PIX35135.1"/>
    </source>
</evidence>
<comment type="similarity">
    <text evidence="1">Belongs to the vitamin-B12 dependent methionine synthase family.</text>
</comment>
<dbReference type="GO" id="GO:0032259">
    <property type="term" value="P:methylation"/>
    <property type="evidence" value="ECO:0007669"/>
    <property type="project" value="UniProtKB-KW"/>
</dbReference>
<organism evidence="8 11">
    <name type="scientific">Candidatus Infernicultor aquiphilus</name>
    <dbReference type="NCBI Taxonomy" id="1805029"/>
    <lineage>
        <taxon>Bacteria</taxon>
        <taxon>Pseudomonadati</taxon>
        <taxon>Atribacterota</taxon>
        <taxon>Candidatus Phoenicimicrobiia</taxon>
        <taxon>Candidatus Pheonicimicrobiales</taxon>
        <taxon>Candidatus Phoenicimicrobiaceae</taxon>
        <taxon>Candidatus Infernicultor</taxon>
    </lineage>
</organism>
<dbReference type="Proteomes" id="UP000182763">
    <property type="component" value="Unassembled WGS sequence"/>
</dbReference>
<dbReference type="AlphaFoldDB" id="A0A1J5G6X9"/>
<dbReference type="EMBL" id="PFTV01000117">
    <property type="protein sequence ID" value="PJB56613.1"/>
    <property type="molecule type" value="Genomic_DNA"/>
</dbReference>
<accession>A0A1J5G6X9</accession>
<dbReference type="STRING" id="1805029.AUK42_06560"/>
<evidence type="ECO:0000256" key="3">
    <source>
        <dbReference type="ARBA" id="ARBA00022628"/>
    </source>
</evidence>
<evidence type="ECO:0000256" key="2">
    <source>
        <dbReference type="ARBA" id="ARBA00022603"/>
    </source>
</evidence>
<evidence type="ECO:0000313" key="10">
    <source>
        <dbReference type="EMBL" id="PJB56613.1"/>
    </source>
</evidence>
<evidence type="ECO:0000259" key="7">
    <source>
        <dbReference type="PROSITE" id="PS50972"/>
    </source>
</evidence>
<dbReference type="GO" id="GO:0046872">
    <property type="term" value="F:metal ion binding"/>
    <property type="evidence" value="ECO:0007669"/>
    <property type="project" value="UniProtKB-KW"/>
</dbReference>
<dbReference type="NCBIfam" id="NF005719">
    <property type="entry name" value="PRK07535.1"/>
    <property type="match status" value="1"/>
</dbReference>
<dbReference type="PANTHER" id="PTHR45833">
    <property type="entry name" value="METHIONINE SYNTHASE"/>
    <property type="match status" value="1"/>
</dbReference>
<dbReference type="Proteomes" id="UP000231493">
    <property type="component" value="Unassembled WGS sequence"/>
</dbReference>
<evidence type="ECO:0000256" key="4">
    <source>
        <dbReference type="ARBA" id="ARBA00022679"/>
    </source>
</evidence>
<evidence type="ECO:0000313" key="11">
    <source>
        <dbReference type="Proteomes" id="UP000182763"/>
    </source>
</evidence>
<dbReference type="Pfam" id="PF00809">
    <property type="entry name" value="Pterin_bind"/>
    <property type="match status" value="1"/>
</dbReference>
<gene>
    <name evidence="8" type="ORF">AUK42_06560</name>
    <name evidence="10" type="ORF">CO097_04760</name>
    <name evidence="9" type="ORF">COZ58_01245</name>
</gene>
<evidence type="ECO:0000256" key="1">
    <source>
        <dbReference type="ARBA" id="ARBA00010398"/>
    </source>
</evidence>
<dbReference type="InterPro" id="IPR050554">
    <property type="entry name" value="Met_Synthase/Corrinoid"/>
</dbReference>